<dbReference type="PANTHER" id="PTHR44688:SF25">
    <property type="entry name" value="HTH LUXR-TYPE DOMAIN-CONTAINING PROTEIN"/>
    <property type="match status" value="1"/>
</dbReference>
<dbReference type="SUPFAM" id="SSF48452">
    <property type="entry name" value="TPR-like"/>
    <property type="match status" value="1"/>
</dbReference>
<dbReference type="SUPFAM" id="SSF46894">
    <property type="entry name" value="C-terminal effector domain of the bipartite response regulators"/>
    <property type="match status" value="1"/>
</dbReference>
<dbReference type="PANTHER" id="PTHR44688">
    <property type="entry name" value="DNA-BINDING TRANSCRIPTIONAL ACTIVATOR DEVR_DOSR"/>
    <property type="match status" value="1"/>
</dbReference>
<dbReference type="Proteomes" id="UP000290365">
    <property type="component" value="Chromosome"/>
</dbReference>
<gene>
    <name evidence="5" type="ORF">EPA93_38990</name>
</gene>
<dbReference type="PROSITE" id="PS00622">
    <property type="entry name" value="HTH_LUXR_1"/>
    <property type="match status" value="1"/>
</dbReference>
<dbReference type="SMART" id="SM00421">
    <property type="entry name" value="HTH_LUXR"/>
    <property type="match status" value="1"/>
</dbReference>
<keyword evidence="1" id="KW-0805">Transcription regulation</keyword>
<proteinExistence type="predicted"/>
<keyword evidence="6" id="KW-1185">Reference proteome</keyword>
<evidence type="ECO:0000256" key="2">
    <source>
        <dbReference type="ARBA" id="ARBA00023125"/>
    </source>
</evidence>
<dbReference type="Pfam" id="PF17874">
    <property type="entry name" value="TPR_MalT"/>
    <property type="match status" value="1"/>
</dbReference>
<dbReference type="EMBL" id="CP035758">
    <property type="protein sequence ID" value="QBD81640.1"/>
    <property type="molecule type" value="Genomic_DNA"/>
</dbReference>
<dbReference type="KEGG" id="kbs:EPA93_38990"/>
<dbReference type="InterPro" id="IPR059106">
    <property type="entry name" value="WHD_MalT"/>
</dbReference>
<evidence type="ECO:0000256" key="3">
    <source>
        <dbReference type="ARBA" id="ARBA00023163"/>
    </source>
</evidence>
<dbReference type="PRINTS" id="PR00038">
    <property type="entry name" value="HTHLUXR"/>
</dbReference>
<dbReference type="InterPro" id="IPR036388">
    <property type="entry name" value="WH-like_DNA-bd_sf"/>
</dbReference>
<evidence type="ECO:0000256" key="1">
    <source>
        <dbReference type="ARBA" id="ARBA00023015"/>
    </source>
</evidence>
<dbReference type="InterPro" id="IPR011990">
    <property type="entry name" value="TPR-like_helical_dom_sf"/>
</dbReference>
<protein>
    <recommendedName>
        <fullName evidence="4">HTH luxR-type domain-containing protein</fullName>
    </recommendedName>
</protein>
<reference evidence="5 6" key="1">
    <citation type="submission" date="2019-01" db="EMBL/GenBank/DDBJ databases">
        <title>Ktedonosporobacter rubrisoli SCAWS-G2.</title>
        <authorList>
            <person name="Huang Y."/>
            <person name="Yan B."/>
        </authorList>
    </citation>
    <scope>NUCLEOTIDE SEQUENCE [LARGE SCALE GENOMIC DNA]</scope>
    <source>
        <strain evidence="5 6">SCAWS-G2</strain>
    </source>
</reference>
<dbReference type="OrthoDB" id="1137593at2"/>
<dbReference type="Gene3D" id="1.10.10.10">
    <property type="entry name" value="Winged helix-like DNA-binding domain superfamily/Winged helix DNA-binding domain"/>
    <property type="match status" value="1"/>
</dbReference>
<evidence type="ECO:0000313" key="6">
    <source>
        <dbReference type="Proteomes" id="UP000290365"/>
    </source>
</evidence>
<keyword evidence="3" id="KW-0804">Transcription</keyword>
<dbReference type="Gene3D" id="1.25.40.10">
    <property type="entry name" value="Tetratricopeptide repeat domain"/>
    <property type="match status" value="1"/>
</dbReference>
<evidence type="ECO:0000313" key="5">
    <source>
        <dbReference type="EMBL" id="QBD81640.1"/>
    </source>
</evidence>
<dbReference type="InterPro" id="IPR016032">
    <property type="entry name" value="Sig_transdc_resp-reg_C-effctor"/>
</dbReference>
<dbReference type="SUPFAM" id="SSF52540">
    <property type="entry name" value="P-loop containing nucleoside triphosphate hydrolases"/>
    <property type="match status" value="1"/>
</dbReference>
<dbReference type="CDD" id="cd06170">
    <property type="entry name" value="LuxR_C_like"/>
    <property type="match status" value="1"/>
</dbReference>
<dbReference type="Gene3D" id="3.40.50.300">
    <property type="entry name" value="P-loop containing nucleotide triphosphate hydrolases"/>
    <property type="match status" value="1"/>
</dbReference>
<dbReference type="RefSeq" id="WP_129892701.1">
    <property type="nucleotide sequence ID" value="NZ_CP035758.1"/>
</dbReference>
<keyword evidence="2" id="KW-0238">DNA-binding</keyword>
<name>A0A4P6K1T3_KTERU</name>
<dbReference type="GO" id="GO:0006355">
    <property type="term" value="P:regulation of DNA-templated transcription"/>
    <property type="evidence" value="ECO:0007669"/>
    <property type="project" value="InterPro"/>
</dbReference>
<accession>A0A4P6K1T3</accession>
<dbReference type="PROSITE" id="PS50043">
    <property type="entry name" value="HTH_LUXR_2"/>
    <property type="match status" value="1"/>
</dbReference>
<sequence>MTQRFAPLLNTKLALPLLRPTLVGRPRLVHRLQSQVGHILTLLSAPAGFGKTTLLSEWLHHGKQPAPAVAWVSLDADDNDPARFLAYIIEALQTLHAGISDDVLAILNSSSQEPHLDVLLSMLINDLASLQVETTLVLDDYHVINAQIIHDGLTYLLDHPPAHFHLIIASRSDPPLPLARLRARGQLCEIHAADLRFTHDEALTFLTAIMGLDIAEQEVTALETRVEGWAVGLQLAALAIQECADIPSFIAAFAGSHRYVLTYLVEEVLNHQPTHIQNFLLQTSILSRLSGPLCNAVTGRADSQAILKQLERSKLFTLSLDDEQEWYRYHHLFADALRHQLRQAQPPLEPELHNRASLWYEQQEINSEAVRHALQGQNFERAAALIEKLAPATLSHGELITLKNWLASLPEKQIRKRPRLALAYATLLVTTSQFEDVETYLDMAESAIGAKKELEAGQTLKTDMLLSEIAILRALTAIQHNELQQAEGLRLQAQQYMPENTPYLRGLMAFTQGNAAKHSHDATAAIQSYTEASTLGQATGNIPLRLMALSNLAEIYFIKGQLQQVARICRRALLTATDEQGRLLPIASTIHSFLGFLLYEWNELKAATHHLQESYDLCQQAGNKDALVGVFMIQAFLLQAQRQSEEALQKLEQAENLAYQLKSPTIINEIAAIRARFYLQDGQIEAAMHQLQKADLDLEGPLNNESAMHYLDLAHILVALSRAQPEGAYLLQAEELLARLLPIIQPKGHVSGMISFHNLQAQVCDLRGDTASSLAALHQALVLAQPAGFVRIFVDEGEAVAVLLKHFVAAQRKYGRTAMHKSLLLYANKLIAAFDAPAKQTHYIPQIRASQLIDPLSEREIEILQLIAAGHKNQEIADKLVIVIGTVKAHVNNIYRKLGVRSRVQAISRAQALHLI</sequence>
<dbReference type="Pfam" id="PF25873">
    <property type="entry name" value="WHD_MalT"/>
    <property type="match status" value="1"/>
</dbReference>
<dbReference type="GO" id="GO:0003677">
    <property type="term" value="F:DNA binding"/>
    <property type="evidence" value="ECO:0007669"/>
    <property type="project" value="UniProtKB-KW"/>
</dbReference>
<dbReference type="InterPro" id="IPR027417">
    <property type="entry name" value="P-loop_NTPase"/>
</dbReference>
<dbReference type="InterPro" id="IPR041617">
    <property type="entry name" value="TPR_MalT"/>
</dbReference>
<dbReference type="AlphaFoldDB" id="A0A4P6K1T3"/>
<organism evidence="5 6">
    <name type="scientific">Ktedonosporobacter rubrisoli</name>
    <dbReference type="NCBI Taxonomy" id="2509675"/>
    <lineage>
        <taxon>Bacteria</taxon>
        <taxon>Bacillati</taxon>
        <taxon>Chloroflexota</taxon>
        <taxon>Ktedonobacteria</taxon>
        <taxon>Ktedonobacterales</taxon>
        <taxon>Ktedonosporobacteraceae</taxon>
        <taxon>Ktedonosporobacter</taxon>
    </lineage>
</organism>
<dbReference type="Pfam" id="PF00196">
    <property type="entry name" value="GerE"/>
    <property type="match status" value="1"/>
</dbReference>
<feature type="domain" description="HTH luxR-type" evidence="4">
    <location>
        <begin position="849"/>
        <end position="914"/>
    </location>
</feature>
<dbReference type="InterPro" id="IPR000792">
    <property type="entry name" value="Tscrpt_reg_LuxR_C"/>
</dbReference>
<evidence type="ECO:0000259" key="4">
    <source>
        <dbReference type="PROSITE" id="PS50043"/>
    </source>
</evidence>